<keyword evidence="1" id="KW-0812">Transmembrane</keyword>
<evidence type="ECO:0000313" key="2">
    <source>
        <dbReference type="EMBL" id="MFD0962587.1"/>
    </source>
</evidence>
<organism evidence="2 3">
    <name type="scientific">Pseudofulvibacter geojedonensis</name>
    <dbReference type="NCBI Taxonomy" id="1123758"/>
    <lineage>
        <taxon>Bacteria</taxon>
        <taxon>Pseudomonadati</taxon>
        <taxon>Bacteroidota</taxon>
        <taxon>Flavobacteriia</taxon>
        <taxon>Flavobacteriales</taxon>
        <taxon>Flavobacteriaceae</taxon>
        <taxon>Pseudofulvibacter</taxon>
    </lineage>
</organism>
<feature type="transmembrane region" description="Helical" evidence="1">
    <location>
        <begin position="28"/>
        <end position="46"/>
    </location>
</feature>
<name>A0ABW3HZ01_9FLAO</name>
<keyword evidence="1" id="KW-1133">Transmembrane helix</keyword>
<evidence type="ECO:0000313" key="3">
    <source>
        <dbReference type="Proteomes" id="UP001596997"/>
    </source>
</evidence>
<dbReference type="RefSeq" id="WP_377712406.1">
    <property type="nucleotide sequence ID" value="NZ_JBHTJM010000002.1"/>
</dbReference>
<dbReference type="EMBL" id="JBHTJM010000002">
    <property type="protein sequence ID" value="MFD0962587.1"/>
    <property type="molecule type" value="Genomic_DNA"/>
</dbReference>
<evidence type="ECO:0000256" key="1">
    <source>
        <dbReference type="SAM" id="Phobius"/>
    </source>
</evidence>
<dbReference type="Proteomes" id="UP001596997">
    <property type="component" value="Unassembled WGS sequence"/>
</dbReference>
<accession>A0ABW3HZ01</accession>
<gene>
    <name evidence="2" type="ORF">ACFQ1O_01060</name>
</gene>
<reference evidence="3" key="1">
    <citation type="journal article" date="2019" name="Int. J. Syst. Evol. Microbiol.">
        <title>The Global Catalogue of Microorganisms (GCM) 10K type strain sequencing project: providing services to taxonomists for standard genome sequencing and annotation.</title>
        <authorList>
            <consortium name="The Broad Institute Genomics Platform"/>
            <consortium name="The Broad Institute Genome Sequencing Center for Infectious Disease"/>
            <person name="Wu L."/>
            <person name="Ma J."/>
        </authorList>
    </citation>
    <scope>NUCLEOTIDE SEQUENCE [LARGE SCALE GENOMIC DNA]</scope>
    <source>
        <strain evidence="3">CCUG 62114</strain>
    </source>
</reference>
<keyword evidence="3" id="KW-1185">Reference proteome</keyword>
<comment type="caution">
    <text evidence="2">The sequence shown here is derived from an EMBL/GenBank/DDBJ whole genome shotgun (WGS) entry which is preliminary data.</text>
</comment>
<keyword evidence="1" id="KW-0472">Membrane</keyword>
<sequence length="106" mass="11852">MRLLALIIAIIGLIITIAFTIFPVGSLTIFPAIITLVCGFILYRLNKHDERSTLFPKIIIGLALVSALISISKNVLIDDTIDNDIEMEQREKKSKQDAVKDLEELE</sequence>
<protein>
    <recommendedName>
        <fullName evidence="4">FUSC family protein</fullName>
    </recommendedName>
</protein>
<feature type="transmembrane region" description="Helical" evidence="1">
    <location>
        <begin position="58"/>
        <end position="77"/>
    </location>
</feature>
<evidence type="ECO:0008006" key="4">
    <source>
        <dbReference type="Google" id="ProtNLM"/>
    </source>
</evidence>
<proteinExistence type="predicted"/>